<feature type="compositionally biased region" description="Low complexity" evidence="5">
    <location>
        <begin position="448"/>
        <end position="460"/>
    </location>
</feature>
<comment type="subcellular location">
    <subcellularLocation>
        <location evidence="1">Nucleus</location>
    </subcellularLocation>
</comment>
<feature type="compositionally biased region" description="Low complexity" evidence="5">
    <location>
        <begin position="428"/>
        <end position="439"/>
    </location>
</feature>
<evidence type="ECO:0000259" key="6">
    <source>
        <dbReference type="SMART" id="SM00849"/>
    </source>
</evidence>
<dbReference type="Gramene" id="PNW86284">
    <property type="protein sequence ID" value="PNW86284"/>
    <property type="gene ID" value="CHLRE_02g080100v5"/>
</dbReference>
<dbReference type="STRING" id="3055.A0A2K3E0H0"/>
<dbReference type="InParanoid" id="A0A2K3E0H0"/>
<feature type="region of interest" description="Disordered" evidence="5">
    <location>
        <begin position="542"/>
        <end position="581"/>
    </location>
</feature>
<feature type="domain" description="Metallo-beta-lactamase" evidence="6">
    <location>
        <begin position="17"/>
        <end position="236"/>
    </location>
</feature>
<evidence type="ECO:0000313" key="9">
    <source>
        <dbReference type="Proteomes" id="UP000006906"/>
    </source>
</evidence>
<feature type="compositionally biased region" description="Gly residues" evidence="5">
    <location>
        <begin position="546"/>
        <end position="566"/>
    </location>
</feature>
<dbReference type="Pfam" id="PF16661">
    <property type="entry name" value="Lactamase_B_6"/>
    <property type="match status" value="1"/>
</dbReference>
<keyword evidence="4" id="KW-0539">Nucleus</keyword>
<dbReference type="FunCoup" id="A0A2K3E0H0">
    <property type="interactions" value="1503"/>
</dbReference>
<dbReference type="InterPro" id="IPR001279">
    <property type="entry name" value="Metallo-B-lactamas"/>
</dbReference>
<dbReference type="Pfam" id="PF07521">
    <property type="entry name" value="RMMBL"/>
    <property type="match status" value="1"/>
</dbReference>
<dbReference type="GO" id="GO:0016787">
    <property type="term" value="F:hydrolase activity"/>
    <property type="evidence" value="ECO:0007669"/>
    <property type="project" value="UniProtKB-KW"/>
</dbReference>
<dbReference type="Gene3D" id="3.40.50.10890">
    <property type="match status" value="1"/>
</dbReference>
<dbReference type="InterPro" id="IPR041897">
    <property type="entry name" value="INTS11-like_MBL-fold"/>
</dbReference>
<evidence type="ECO:0000256" key="2">
    <source>
        <dbReference type="ARBA" id="ARBA00007093"/>
    </source>
</evidence>
<dbReference type="Pfam" id="PF10996">
    <property type="entry name" value="Beta-Casp"/>
    <property type="match status" value="2"/>
</dbReference>
<dbReference type="SMART" id="SM01027">
    <property type="entry name" value="Beta-Casp"/>
    <property type="match status" value="1"/>
</dbReference>
<dbReference type="GO" id="GO:0004521">
    <property type="term" value="F:RNA endonuclease activity"/>
    <property type="evidence" value="ECO:0000318"/>
    <property type="project" value="GO_Central"/>
</dbReference>
<sequence length="1025" mass="104194">MASAVEVLPLGAGQDVGRSCCIVRMAGRTVMFDCGAHFGFRDARRFPEFGLLSRAGRFTELIDALVITHFHIDHIGALPYFTEVCGYRGPVLMTYPTFAMAPIMLEDYVKVNADRPGEVLPYTEQHVRDCLRRVTAVDLHQVVAVAPGLSFTFHYAGHVLGAAMVTMTAGHLTALYTGDFNSAPDRHLGSAELAAGGAGPAGCLMREPDVLISEATYAASLRDSKRGRERDLLQAVEDTVAAGGKVLIPTFAMGRAQELLMLLADCWRRKGLTVPIYFSSAMASRALTYYQLLLNWTNANVRKAVFGDSAGGGDGGGGAGGGGGGGEGGGGGTGSGVPGPQGEDREAEGSEEEGEGEEDEDGVEEEEVGCSGLGWGRLGERDGRSLEEESPAALRGDSGVGGQAAEGGGARPSSSRRPRGRRRPLPPDIGRQAAAEAAATQQPSVLGPCAGPAATPAPAAAPHVGVFSEADVYGMFRTRPWDRSLLQAPGPAVLFASPGNITSGVSLEAFRAWAGSSRNLVVLAGYQVRGTLGARLEGIGNQQQLSGGGNGGGSGGGRGGGGGGGQAATVDLPSGPGGSGRQEVRCRVKMLAFSAHADLRGLMGLVRRCRPRAVVLVHGQREPMEFLRGRIEATLGIECHAPPTGSTVTLHPRRDVPLGLRPQLLATAKCAAAALGAAHAAHLNAALAAAAHSRAFAPYPVGEMAVDGRNSSRGGGPGGDGDEAGGGSGLGSSPAAAAVADLCEALAASELRLAEALAAAEVPQPLTALPLSGVVVARVVAPPPLQPQLQEPQAAAAAGAAGAAPGTGGQTAAAAAAAAAAVASATAAATQLTLTDSTTAAKPLLQAHGRGRDGTQMHVAPYKITYGCTITVAHQQQQQQQQQQQAHAQNGAQVEAEAKAQASAQMAHHQQLSLLRRAQRAVCSALGGYVGSRHACVDGAGAAVCCGSFRAQLAGDADTHGSAADGAGGSVSGGSIDAGLAESGSTAAVLWQWQWACSWAAEEDVTAARCLQALRAEFGGDAQTT</sequence>
<name>A0A2K3E0H0_CHLRE</name>
<keyword evidence="3" id="KW-0378">Hydrolase</keyword>
<dbReference type="Proteomes" id="UP000006906">
    <property type="component" value="Chromosome 2"/>
</dbReference>
<dbReference type="RefSeq" id="XP_042926857.1">
    <property type="nucleotide sequence ID" value="XM_043059223.1"/>
</dbReference>
<comment type="similarity">
    <text evidence="2">Belongs to the metallo-beta-lactamase superfamily. RNA-metabolizing metallo-beta-lactamase-like family. INTS11 subfamily.</text>
</comment>
<dbReference type="InterPro" id="IPR036866">
    <property type="entry name" value="RibonucZ/Hydroxyglut_hydro"/>
</dbReference>
<feature type="region of interest" description="Disordered" evidence="5">
    <location>
        <begin position="316"/>
        <end position="460"/>
    </location>
</feature>
<dbReference type="PANTHER" id="PTHR11203">
    <property type="entry name" value="CLEAVAGE AND POLYADENYLATION SPECIFICITY FACTOR FAMILY MEMBER"/>
    <property type="match status" value="1"/>
</dbReference>
<reference evidence="8 9" key="1">
    <citation type="journal article" date="2007" name="Science">
        <title>The Chlamydomonas genome reveals the evolution of key animal and plant functions.</title>
        <authorList>
            <person name="Merchant S.S."/>
            <person name="Prochnik S.E."/>
            <person name="Vallon O."/>
            <person name="Harris E.H."/>
            <person name="Karpowicz S.J."/>
            <person name="Witman G.B."/>
            <person name="Terry A."/>
            <person name="Salamov A."/>
            <person name="Fritz-Laylin L.K."/>
            <person name="Marechal-Drouard L."/>
            <person name="Marshall W.F."/>
            <person name="Qu L.H."/>
            <person name="Nelson D.R."/>
            <person name="Sanderfoot A.A."/>
            <person name="Spalding M.H."/>
            <person name="Kapitonov V.V."/>
            <person name="Ren Q."/>
            <person name="Ferris P."/>
            <person name="Lindquist E."/>
            <person name="Shapiro H."/>
            <person name="Lucas S.M."/>
            <person name="Grimwood J."/>
            <person name="Schmutz J."/>
            <person name="Cardol P."/>
            <person name="Cerutti H."/>
            <person name="Chanfreau G."/>
            <person name="Chen C.L."/>
            <person name="Cognat V."/>
            <person name="Croft M.T."/>
            <person name="Dent R."/>
            <person name="Dutcher S."/>
            <person name="Fernandez E."/>
            <person name="Fukuzawa H."/>
            <person name="Gonzalez-Ballester D."/>
            <person name="Gonzalez-Halphen D."/>
            <person name="Hallmann A."/>
            <person name="Hanikenne M."/>
            <person name="Hippler M."/>
            <person name="Inwood W."/>
            <person name="Jabbari K."/>
            <person name="Kalanon M."/>
            <person name="Kuras R."/>
            <person name="Lefebvre P.A."/>
            <person name="Lemaire S.D."/>
            <person name="Lobanov A.V."/>
            <person name="Lohr M."/>
            <person name="Manuell A."/>
            <person name="Meier I."/>
            <person name="Mets L."/>
            <person name="Mittag M."/>
            <person name="Mittelmeier T."/>
            <person name="Moroney J.V."/>
            <person name="Moseley J."/>
            <person name="Napoli C."/>
            <person name="Nedelcu A.M."/>
            <person name="Niyogi K."/>
            <person name="Novoselov S.V."/>
            <person name="Paulsen I.T."/>
            <person name="Pazour G."/>
            <person name="Purton S."/>
            <person name="Ral J.P."/>
            <person name="Riano-Pachon D.M."/>
            <person name="Riekhof W."/>
            <person name="Rymarquis L."/>
            <person name="Schroda M."/>
            <person name="Stern D."/>
            <person name="Umen J."/>
            <person name="Willows R."/>
            <person name="Wilson N."/>
            <person name="Zimmer S.L."/>
            <person name="Allmer J."/>
            <person name="Balk J."/>
            <person name="Bisova K."/>
            <person name="Chen C.J."/>
            <person name="Elias M."/>
            <person name="Gendler K."/>
            <person name="Hauser C."/>
            <person name="Lamb M.R."/>
            <person name="Ledford H."/>
            <person name="Long J.C."/>
            <person name="Minagawa J."/>
            <person name="Page M.D."/>
            <person name="Pan J."/>
            <person name="Pootakham W."/>
            <person name="Roje S."/>
            <person name="Rose A."/>
            <person name="Stahlberg E."/>
            <person name="Terauchi A.M."/>
            <person name="Yang P."/>
            <person name="Ball S."/>
            <person name="Bowler C."/>
            <person name="Dieckmann C.L."/>
            <person name="Gladyshev V.N."/>
            <person name="Green P."/>
            <person name="Jorgensen R."/>
            <person name="Mayfield S."/>
            <person name="Mueller-Roeber B."/>
            <person name="Rajamani S."/>
            <person name="Sayre R.T."/>
            <person name="Brokstein P."/>
            <person name="Dubchak I."/>
            <person name="Goodstein D."/>
            <person name="Hornick L."/>
            <person name="Huang Y.W."/>
            <person name="Jhaveri J."/>
            <person name="Luo Y."/>
            <person name="Martinez D."/>
            <person name="Ngau W.C."/>
            <person name="Otillar B."/>
            <person name="Poliakov A."/>
            <person name="Porter A."/>
            <person name="Szajkowski L."/>
            <person name="Werner G."/>
            <person name="Zhou K."/>
            <person name="Grigoriev I.V."/>
            <person name="Rokhsar D.S."/>
            <person name="Grossman A.R."/>
        </authorList>
    </citation>
    <scope>NUCLEOTIDE SEQUENCE [LARGE SCALE GENOMIC DNA]</scope>
    <source>
        <strain evidence="9">CC-503</strain>
    </source>
</reference>
<dbReference type="OrthoDB" id="10249535at2759"/>
<keyword evidence="9" id="KW-1185">Reference proteome</keyword>
<protein>
    <recommendedName>
        <fullName evidence="10">Metallo-beta-lactamase domain-containing protein</fullName>
    </recommendedName>
</protein>
<dbReference type="SMART" id="SM00849">
    <property type="entry name" value="Lactamase_B"/>
    <property type="match status" value="1"/>
</dbReference>
<dbReference type="InterPro" id="IPR050698">
    <property type="entry name" value="MBL"/>
</dbReference>
<feature type="compositionally biased region" description="Basic residues" evidence="5">
    <location>
        <begin position="414"/>
        <end position="424"/>
    </location>
</feature>
<feature type="region of interest" description="Disordered" evidence="5">
    <location>
        <begin position="881"/>
        <end position="902"/>
    </location>
</feature>
<accession>A0A2K3E0H0</accession>
<evidence type="ECO:0000256" key="3">
    <source>
        <dbReference type="ARBA" id="ARBA00022801"/>
    </source>
</evidence>
<dbReference type="GO" id="GO:0016180">
    <property type="term" value="P:snRNA processing"/>
    <property type="evidence" value="ECO:0000318"/>
    <property type="project" value="GO_Central"/>
</dbReference>
<dbReference type="GeneID" id="5727286"/>
<evidence type="ECO:0000313" key="8">
    <source>
        <dbReference type="EMBL" id="PNW86284.1"/>
    </source>
</evidence>
<feature type="domain" description="Beta-Casp" evidence="7">
    <location>
        <begin position="256"/>
        <end position="536"/>
    </location>
</feature>
<feature type="compositionally biased region" description="Gly residues" evidence="5">
    <location>
        <begin position="713"/>
        <end position="730"/>
    </location>
</feature>
<evidence type="ECO:0000256" key="1">
    <source>
        <dbReference type="ARBA" id="ARBA00004123"/>
    </source>
</evidence>
<dbReference type="SUPFAM" id="SSF56281">
    <property type="entry name" value="Metallo-hydrolase/oxidoreductase"/>
    <property type="match status" value="2"/>
</dbReference>
<dbReference type="CDD" id="cd16291">
    <property type="entry name" value="INTS11-like_MBL-fold"/>
    <property type="match status" value="1"/>
</dbReference>
<dbReference type="ExpressionAtlas" id="A0A2K3E0H0">
    <property type="expression patterns" value="baseline and differential"/>
</dbReference>
<evidence type="ECO:0000256" key="5">
    <source>
        <dbReference type="SAM" id="MobiDB-lite"/>
    </source>
</evidence>
<dbReference type="AlphaFoldDB" id="A0A2K3E0H0"/>
<gene>
    <name evidence="8" type="ORF">CHLRE_02g080100v5</name>
</gene>
<feature type="compositionally biased region" description="Basic and acidic residues" evidence="5">
    <location>
        <begin position="378"/>
        <end position="387"/>
    </location>
</feature>
<dbReference type="FunFam" id="3.60.15.10:FF:000028">
    <property type="entry name" value="Integrator complex subunit 11 isoform X3"/>
    <property type="match status" value="1"/>
</dbReference>
<dbReference type="KEGG" id="cre:CHLRE_02g080100v5"/>
<dbReference type="InterPro" id="IPR011108">
    <property type="entry name" value="RMMBL"/>
</dbReference>
<feature type="compositionally biased region" description="Acidic residues" evidence="5">
    <location>
        <begin position="349"/>
        <end position="368"/>
    </location>
</feature>
<feature type="compositionally biased region" description="Gly residues" evidence="5">
    <location>
        <begin position="398"/>
        <end position="410"/>
    </location>
</feature>
<dbReference type="GO" id="GO:0005634">
    <property type="term" value="C:nucleus"/>
    <property type="evidence" value="ECO:0000318"/>
    <property type="project" value="GO_Central"/>
</dbReference>
<feature type="compositionally biased region" description="Gly residues" evidence="5">
    <location>
        <begin position="316"/>
        <end position="339"/>
    </location>
</feature>
<dbReference type="Gene3D" id="3.60.15.10">
    <property type="entry name" value="Ribonuclease Z/Hydroxyacylglutathione hydrolase-like"/>
    <property type="match status" value="1"/>
</dbReference>
<dbReference type="PANTHER" id="PTHR11203:SF37">
    <property type="entry name" value="INTEGRATOR COMPLEX SUBUNIT 11"/>
    <property type="match status" value="1"/>
</dbReference>
<evidence type="ECO:0000259" key="7">
    <source>
        <dbReference type="SMART" id="SM01027"/>
    </source>
</evidence>
<dbReference type="EMBL" id="CM008963">
    <property type="protein sequence ID" value="PNW86284.1"/>
    <property type="molecule type" value="Genomic_DNA"/>
</dbReference>
<evidence type="ECO:0000256" key="4">
    <source>
        <dbReference type="ARBA" id="ARBA00023242"/>
    </source>
</evidence>
<feature type="region of interest" description="Disordered" evidence="5">
    <location>
        <begin position="707"/>
        <end position="731"/>
    </location>
</feature>
<evidence type="ECO:0008006" key="10">
    <source>
        <dbReference type="Google" id="ProtNLM"/>
    </source>
</evidence>
<dbReference type="InterPro" id="IPR022712">
    <property type="entry name" value="Beta_Casp"/>
</dbReference>
<organism evidence="8 9">
    <name type="scientific">Chlamydomonas reinhardtii</name>
    <name type="common">Chlamydomonas smithii</name>
    <dbReference type="NCBI Taxonomy" id="3055"/>
    <lineage>
        <taxon>Eukaryota</taxon>
        <taxon>Viridiplantae</taxon>
        <taxon>Chlorophyta</taxon>
        <taxon>core chlorophytes</taxon>
        <taxon>Chlorophyceae</taxon>
        <taxon>CS clade</taxon>
        <taxon>Chlamydomonadales</taxon>
        <taxon>Chlamydomonadaceae</taxon>
        <taxon>Chlamydomonas</taxon>
    </lineage>
</organism>
<proteinExistence type="inferred from homology"/>